<gene>
    <name evidence="2" type="ORF">GSI_01262</name>
</gene>
<proteinExistence type="predicted"/>
<feature type="compositionally biased region" description="Low complexity" evidence="1">
    <location>
        <begin position="74"/>
        <end position="84"/>
    </location>
</feature>
<feature type="compositionally biased region" description="Polar residues" evidence="1">
    <location>
        <begin position="133"/>
        <end position="153"/>
    </location>
</feature>
<comment type="caution">
    <text evidence="2">The sequence shown here is derived from an EMBL/GenBank/DDBJ whole genome shotgun (WGS) entry which is preliminary data.</text>
</comment>
<reference evidence="2 3" key="1">
    <citation type="journal article" date="2015" name="Sci. Rep.">
        <title>Chromosome-level genome map provides insights into diverse defense mechanisms in the medicinal fungus Ganoderma sinense.</title>
        <authorList>
            <person name="Zhu Y."/>
            <person name="Xu J."/>
            <person name="Sun C."/>
            <person name="Zhou S."/>
            <person name="Xu H."/>
            <person name="Nelson D.R."/>
            <person name="Qian J."/>
            <person name="Song J."/>
            <person name="Luo H."/>
            <person name="Xiang L."/>
            <person name="Li Y."/>
            <person name="Xu Z."/>
            <person name="Ji A."/>
            <person name="Wang L."/>
            <person name="Lu S."/>
            <person name="Hayward A."/>
            <person name="Sun W."/>
            <person name="Li X."/>
            <person name="Schwartz D.C."/>
            <person name="Wang Y."/>
            <person name="Chen S."/>
        </authorList>
    </citation>
    <scope>NUCLEOTIDE SEQUENCE [LARGE SCALE GENOMIC DNA]</scope>
    <source>
        <strain evidence="2 3">ZZ0214-1</strain>
    </source>
</reference>
<evidence type="ECO:0000313" key="3">
    <source>
        <dbReference type="Proteomes" id="UP000230002"/>
    </source>
</evidence>
<evidence type="ECO:0000313" key="2">
    <source>
        <dbReference type="EMBL" id="PIL37568.1"/>
    </source>
</evidence>
<protein>
    <submittedName>
        <fullName evidence="2">Uncharacterized protein</fullName>
    </submittedName>
</protein>
<feature type="region of interest" description="Disordered" evidence="1">
    <location>
        <begin position="97"/>
        <end position="119"/>
    </location>
</feature>
<feature type="region of interest" description="Disordered" evidence="1">
    <location>
        <begin position="131"/>
        <end position="180"/>
    </location>
</feature>
<feature type="region of interest" description="Disordered" evidence="1">
    <location>
        <begin position="238"/>
        <end position="331"/>
    </location>
</feature>
<evidence type="ECO:0000256" key="1">
    <source>
        <dbReference type="SAM" id="MobiDB-lite"/>
    </source>
</evidence>
<feature type="compositionally biased region" description="Polar residues" evidence="1">
    <location>
        <begin position="160"/>
        <end position="180"/>
    </location>
</feature>
<feature type="region of interest" description="Disordered" evidence="1">
    <location>
        <begin position="49"/>
        <end position="84"/>
    </location>
</feature>
<dbReference type="EMBL" id="AYKW01000001">
    <property type="protein sequence ID" value="PIL37568.1"/>
    <property type="molecule type" value="Genomic_DNA"/>
</dbReference>
<dbReference type="Proteomes" id="UP000230002">
    <property type="component" value="Unassembled WGS sequence"/>
</dbReference>
<keyword evidence="3" id="KW-1185">Reference proteome</keyword>
<sequence length="331" mass="35611">MAPPVVAYVAAAVATAAALYAFTKFVYEPVIAPKLETWAENFLEKRKQKKIQQGRSRQNPVLAQPTNARTGETSSARSSSDSANAMSIELERLAQRERNEWGQSASSSGLRHRRPTAVPEESCPRRYVIFDTSLPSSPGGQSIRTSVLPSLDNSPAYPSMSLSEPSEPQQAASKSLTPSPQVMSLNVRPLVRQLPVASCHPSPTMLLERSPLSMRQLPGDLSASLPVSTSYNTPLGGSLLSEAGAAPPNAHPLSSPGRMVRSPDDVRSPSMASDLTLDSDEDFDVMSPRSGMFSPTRQHAHADDDPFEVGSQHESEASWTSVGPHSPANHF</sequence>
<organism evidence="2 3">
    <name type="scientific">Ganoderma sinense ZZ0214-1</name>
    <dbReference type="NCBI Taxonomy" id="1077348"/>
    <lineage>
        <taxon>Eukaryota</taxon>
        <taxon>Fungi</taxon>
        <taxon>Dikarya</taxon>
        <taxon>Basidiomycota</taxon>
        <taxon>Agaricomycotina</taxon>
        <taxon>Agaricomycetes</taxon>
        <taxon>Polyporales</taxon>
        <taxon>Polyporaceae</taxon>
        <taxon>Ganoderma</taxon>
    </lineage>
</organism>
<dbReference type="AlphaFoldDB" id="A0A2G8SVE9"/>
<name>A0A2G8SVE9_9APHY</name>
<feature type="compositionally biased region" description="Polar residues" evidence="1">
    <location>
        <begin position="53"/>
        <end position="73"/>
    </location>
</feature>
<dbReference type="OrthoDB" id="3246206at2759"/>
<accession>A0A2G8SVE9</accession>